<accession>D8LHP9</accession>
<dbReference type="EMBL" id="FN649733">
    <property type="protein sequence ID" value="CBN79331.1"/>
    <property type="molecule type" value="Genomic_DNA"/>
</dbReference>
<keyword evidence="3" id="KW-1185">Reference proteome</keyword>
<evidence type="ECO:0000256" key="1">
    <source>
        <dbReference type="SAM" id="MobiDB-lite"/>
    </source>
</evidence>
<protein>
    <submittedName>
        <fullName evidence="2">Uncharacterized protein</fullName>
    </submittedName>
</protein>
<feature type="compositionally biased region" description="Low complexity" evidence="1">
    <location>
        <begin position="7"/>
        <end position="20"/>
    </location>
</feature>
<feature type="region of interest" description="Disordered" evidence="1">
    <location>
        <begin position="1"/>
        <end position="132"/>
    </location>
</feature>
<proteinExistence type="predicted"/>
<reference evidence="2 3" key="1">
    <citation type="journal article" date="2010" name="Nature">
        <title>The Ectocarpus genome and the independent evolution of multicellularity in brown algae.</title>
        <authorList>
            <person name="Cock J.M."/>
            <person name="Sterck L."/>
            <person name="Rouze P."/>
            <person name="Scornet D."/>
            <person name="Allen A.E."/>
            <person name="Amoutzias G."/>
            <person name="Anthouard V."/>
            <person name="Artiguenave F."/>
            <person name="Aury J.M."/>
            <person name="Badger J.H."/>
            <person name="Beszteri B."/>
            <person name="Billiau K."/>
            <person name="Bonnet E."/>
            <person name="Bothwell J.H."/>
            <person name="Bowler C."/>
            <person name="Boyen C."/>
            <person name="Brownlee C."/>
            <person name="Carrano C.J."/>
            <person name="Charrier B."/>
            <person name="Cho G.Y."/>
            <person name="Coelho S.M."/>
            <person name="Collen J."/>
            <person name="Corre E."/>
            <person name="Da Silva C."/>
            <person name="Delage L."/>
            <person name="Delaroque N."/>
            <person name="Dittami S.M."/>
            <person name="Doulbeau S."/>
            <person name="Elias M."/>
            <person name="Farnham G."/>
            <person name="Gachon C.M."/>
            <person name="Gschloessl B."/>
            <person name="Heesch S."/>
            <person name="Jabbari K."/>
            <person name="Jubin C."/>
            <person name="Kawai H."/>
            <person name="Kimura K."/>
            <person name="Kloareg B."/>
            <person name="Kupper F.C."/>
            <person name="Lang D."/>
            <person name="Le Bail A."/>
            <person name="Leblanc C."/>
            <person name="Lerouge P."/>
            <person name="Lohr M."/>
            <person name="Lopez P.J."/>
            <person name="Martens C."/>
            <person name="Maumus F."/>
            <person name="Michel G."/>
            <person name="Miranda-Saavedra D."/>
            <person name="Morales J."/>
            <person name="Moreau H."/>
            <person name="Motomura T."/>
            <person name="Nagasato C."/>
            <person name="Napoli C.A."/>
            <person name="Nelson D.R."/>
            <person name="Nyvall-Collen P."/>
            <person name="Peters A.F."/>
            <person name="Pommier C."/>
            <person name="Potin P."/>
            <person name="Poulain J."/>
            <person name="Quesneville H."/>
            <person name="Read B."/>
            <person name="Rensing S.A."/>
            <person name="Ritter A."/>
            <person name="Rousvoal S."/>
            <person name="Samanta M."/>
            <person name="Samson G."/>
            <person name="Schroeder D.C."/>
            <person name="Segurens B."/>
            <person name="Strittmatter M."/>
            <person name="Tonon T."/>
            <person name="Tregear J.W."/>
            <person name="Valentin K."/>
            <person name="von Dassow P."/>
            <person name="Yamagishi T."/>
            <person name="Van de Peer Y."/>
            <person name="Wincker P."/>
        </authorList>
    </citation>
    <scope>NUCLEOTIDE SEQUENCE [LARGE SCALE GENOMIC DNA]</scope>
    <source>
        <strain evidence="3">Ec32 / CCAP1310/4</strain>
    </source>
</reference>
<dbReference type="InParanoid" id="D8LHP9"/>
<dbReference type="Proteomes" id="UP000002630">
    <property type="component" value="Linkage Group LG08"/>
</dbReference>
<sequence>MGQHNFDSSSDIGASASSSSRLLHDGNNDEDCDERMHRQCQHMETTPEAGVATAALGQKRAAQPTTGPSSSKDASVAATRDATNEGGGMAELEAELREAKARASNAEDLSREREEACVSQGAGAPNERTNMM</sequence>
<gene>
    <name evidence="2" type="ORF">Esi_0198_0017</name>
</gene>
<feature type="compositionally biased region" description="Polar residues" evidence="1">
    <location>
        <begin position="63"/>
        <end position="73"/>
    </location>
</feature>
<name>D8LHP9_ECTSI</name>
<organism evidence="2 3">
    <name type="scientific">Ectocarpus siliculosus</name>
    <name type="common">Brown alga</name>
    <name type="synonym">Conferva siliculosa</name>
    <dbReference type="NCBI Taxonomy" id="2880"/>
    <lineage>
        <taxon>Eukaryota</taxon>
        <taxon>Sar</taxon>
        <taxon>Stramenopiles</taxon>
        <taxon>Ochrophyta</taxon>
        <taxon>PX clade</taxon>
        <taxon>Phaeophyceae</taxon>
        <taxon>Ectocarpales</taxon>
        <taxon>Ectocarpaceae</taxon>
        <taxon>Ectocarpus</taxon>
    </lineage>
</organism>
<dbReference type="AlphaFoldDB" id="D8LHP9"/>
<evidence type="ECO:0000313" key="2">
    <source>
        <dbReference type="EMBL" id="CBN79331.1"/>
    </source>
</evidence>
<dbReference type="EMBL" id="FN648373">
    <property type="protein sequence ID" value="CBN79331.1"/>
    <property type="molecule type" value="Genomic_DNA"/>
</dbReference>
<evidence type="ECO:0000313" key="3">
    <source>
        <dbReference type="Proteomes" id="UP000002630"/>
    </source>
</evidence>